<reference evidence="3" key="1">
    <citation type="submission" date="2020-05" db="EMBL/GenBank/DDBJ databases">
        <authorList>
            <person name="Chiriac C."/>
            <person name="Salcher M."/>
            <person name="Ghai R."/>
            <person name="Kavagutti S V."/>
        </authorList>
    </citation>
    <scope>NUCLEOTIDE SEQUENCE</scope>
</reference>
<name>A0A6J7X954_9CAUD</name>
<dbReference type="EMBL" id="LR797265">
    <property type="protein sequence ID" value="CAB4197777.1"/>
    <property type="molecule type" value="Genomic_DNA"/>
</dbReference>
<accession>A0A6J7X954</accession>
<dbReference type="EMBL" id="LR797368">
    <property type="protein sequence ID" value="CAB4210270.1"/>
    <property type="molecule type" value="Genomic_DNA"/>
</dbReference>
<sequence>MNTTALAPSQTRSGLDRLYTALGTANTTLKALKETPELDLTPDQVRTSLNCALAGKAVNEVSGKWVRNVSSRTEFRDVSILGALITLKATKEEPASFKQILELLPVSTPQLYTSLARLRIGNYVMSVRDGSRTPNYYPI</sequence>
<proteinExistence type="predicted"/>
<organism evidence="3">
    <name type="scientific">uncultured Caudovirales phage</name>
    <dbReference type="NCBI Taxonomy" id="2100421"/>
    <lineage>
        <taxon>Viruses</taxon>
        <taxon>Duplodnaviria</taxon>
        <taxon>Heunggongvirae</taxon>
        <taxon>Uroviricota</taxon>
        <taxon>Caudoviricetes</taxon>
        <taxon>Peduoviridae</taxon>
        <taxon>Maltschvirus</taxon>
        <taxon>Maltschvirus maltsch</taxon>
    </lineage>
</organism>
<gene>
    <name evidence="1" type="ORF">UFOVP1306_32</name>
    <name evidence="2" type="ORF">UFOVP1422_34</name>
    <name evidence="3" type="ORF">UFOVP1519_32</name>
</gene>
<evidence type="ECO:0000313" key="2">
    <source>
        <dbReference type="EMBL" id="CAB4210270.1"/>
    </source>
</evidence>
<evidence type="ECO:0000313" key="3">
    <source>
        <dbReference type="EMBL" id="CAB5227333.1"/>
    </source>
</evidence>
<protein>
    <submittedName>
        <fullName evidence="3">Uncharacterized protein</fullName>
    </submittedName>
</protein>
<dbReference type="EMBL" id="LR798370">
    <property type="protein sequence ID" value="CAB5227333.1"/>
    <property type="molecule type" value="Genomic_DNA"/>
</dbReference>
<evidence type="ECO:0000313" key="1">
    <source>
        <dbReference type="EMBL" id="CAB4197777.1"/>
    </source>
</evidence>